<dbReference type="SUPFAM" id="SSF52279">
    <property type="entry name" value="Beta-D-glucan exohydrolase, C-terminal domain"/>
    <property type="match status" value="1"/>
</dbReference>
<protein>
    <submittedName>
        <fullName evidence="5">Glycosyl hydrolase</fullName>
    </submittedName>
</protein>
<keyword evidence="2 5" id="KW-0378">Hydrolase</keyword>
<evidence type="ECO:0000256" key="2">
    <source>
        <dbReference type="ARBA" id="ARBA00022801"/>
    </source>
</evidence>
<comment type="similarity">
    <text evidence="1">Belongs to the glycosyl hydrolase 3 family.</text>
</comment>
<dbReference type="Gene3D" id="3.40.50.1700">
    <property type="entry name" value="Glycoside hydrolase family 3 C-terminal domain"/>
    <property type="match status" value="1"/>
</dbReference>
<dbReference type="Pfam" id="PF01915">
    <property type="entry name" value="Glyco_hydro_3_C"/>
    <property type="match status" value="1"/>
</dbReference>
<feature type="domain" description="Fibronectin type III-like" evidence="4">
    <location>
        <begin position="647"/>
        <end position="712"/>
    </location>
</feature>
<keyword evidence="3" id="KW-0732">Signal</keyword>
<dbReference type="Pfam" id="PF00933">
    <property type="entry name" value="Glyco_hydro_3"/>
    <property type="match status" value="1"/>
</dbReference>
<evidence type="ECO:0000313" key="5">
    <source>
        <dbReference type="EMBL" id="MXO66325.1"/>
    </source>
</evidence>
<feature type="signal peptide" evidence="3">
    <location>
        <begin position="1"/>
        <end position="24"/>
    </location>
</feature>
<dbReference type="PANTHER" id="PTHR42715">
    <property type="entry name" value="BETA-GLUCOSIDASE"/>
    <property type="match status" value="1"/>
</dbReference>
<sequence length="734" mass="78322">MKEVNMRVSLLALSMLAVAAPAVAQDDDPDARAAATIDQMEPAERTILTHGIMALPLGEDFALPEDGVLGAGYVPGISRLDVPSLRETDASLGVAWAGGARKDRATALPSAVAMGATWNPELMRRAGEMIGGEAHAKGFNVLLAGGINLMRDPRNGRTFEYFSEDPLLSGVLGGAAVTGIQSQHVISTLKHFALNAQETGRHFMSANISDAPARESDLLAFQIAIERGDPGSIMCAYNRVNQDYSCGSDYLLNQVLKTDWGYRGWVMSDWGAVHKLADAIHGLDQQSGEQLDERVFFGDMLGSKAASDPVYARRLTDMNHRILRSMYAVGVDRFPAEKAKIDWEANAAVARETAQQGIVLLRNVKDALPLSATARTIAVIGGYADTGVLSGGGSSQVLGEGPAVSISMGGSGPFAGFMSQSYQKSVPLNAIRERAPDAEIRFRNGRYITDAVEAARRSDVAIIFATQWMAEGLDVPDLSLPNGQDDLIAAVAAANPNTIVVLENGGPIVMPWLDQTAAVLASWYPGGEGADAIASILFGEVNPSGHLPVTFPANVGQLPRPVLPGSDMIETNFLGKGEEGQTLDVDYDIEGSDVGYRWFARQKEAPLFPFGFGLSYTSFSHNDIKLADDGLSATVRLTNSGKRAGADVAQIYLISGPWGSSRRLLGFERVELGAGESKSVEVSFDPRLLAQWQDGAWVRPAGKYRIALGKSAIDFGPEATITLPAARWTGGQMK</sequence>
<dbReference type="AlphaFoldDB" id="A0A6I4T985"/>
<dbReference type="EMBL" id="WTYT01000004">
    <property type="protein sequence ID" value="MXO66325.1"/>
    <property type="molecule type" value="Genomic_DNA"/>
</dbReference>
<dbReference type="InterPro" id="IPR013783">
    <property type="entry name" value="Ig-like_fold"/>
</dbReference>
<evidence type="ECO:0000313" key="6">
    <source>
        <dbReference type="Proteomes" id="UP000438476"/>
    </source>
</evidence>
<dbReference type="InterPro" id="IPR002772">
    <property type="entry name" value="Glyco_hydro_3_C"/>
</dbReference>
<gene>
    <name evidence="5" type="ORF">GRI91_11205</name>
</gene>
<name>A0A6I4T985_9SPHN</name>
<dbReference type="PANTHER" id="PTHR42715:SF10">
    <property type="entry name" value="BETA-GLUCOSIDASE"/>
    <property type="match status" value="1"/>
</dbReference>
<dbReference type="Gene3D" id="2.60.40.10">
    <property type="entry name" value="Immunoglobulins"/>
    <property type="match status" value="1"/>
</dbReference>
<dbReference type="InterPro" id="IPR017853">
    <property type="entry name" value="GH"/>
</dbReference>
<evidence type="ECO:0000259" key="4">
    <source>
        <dbReference type="SMART" id="SM01217"/>
    </source>
</evidence>
<dbReference type="InterPro" id="IPR050288">
    <property type="entry name" value="Cellulose_deg_GH3"/>
</dbReference>
<dbReference type="Gene3D" id="3.20.20.300">
    <property type="entry name" value="Glycoside hydrolase, family 3, N-terminal domain"/>
    <property type="match status" value="1"/>
</dbReference>
<feature type="chain" id="PRO_5026226029" evidence="3">
    <location>
        <begin position="25"/>
        <end position="734"/>
    </location>
</feature>
<keyword evidence="6" id="KW-1185">Reference proteome</keyword>
<dbReference type="GO" id="GO:0005975">
    <property type="term" value="P:carbohydrate metabolic process"/>
    <property type="evidence" value="ECO:0007669"/>
    <property type="project" value="InterPro"/>
</dbReference>
<accession>A0A6I4T985</accession>
<dbReference type="InterPro" id="IPR036881">
    <property type="entry name" value="Glyco_hydro_3_C_sf"/>
</dbReference>
<dbReference type="PRINTS" id="PR00133">
    <property type="entry name" value="GLHYDRLASE3"/>
</dbReference>
<dbReference type="InterPro" id="IPR001764">
    <property type="entry name" value="Glyco_hydro_3_N"/>
</dbReference>
<dbReference type="GO" id="GO:0004553">
    <property type="term" value="F:hydrolase activity, hydrolyzing O-glycosyl compounds"/>
    <property type="evidence" value="ECO:0007669"/>
    <property type="project" value="InterPro"/>
</dbReference>
<evidence type="ECO:0000256" key="3">
    <source>
        <dbReference type="SAM" id="SignalP"/>
    </source>
</evidence>
<dbReference type="InterPro" id="IPR036962">
    <property type="entry name" value="Glyco_hydro_3_N_sf"/>
</dbReference>
<dbReference type="Pfam" id="PF14310">
    <property type="entry name" value="Fn3-like"/>
    <property type="match status" value="1"/>
</dbReference>
<evidence type="ECO:0000256" key="1">
    <source>
        <dbReference type="ARBA" id="ARBA00005336"/>
    </source>
</evidence>
<dbReference type="OrthoDB" id="9781691at2"/>
<comment type="caution">
    <text evidence="5">The sequence shown here is derived from an EMBL/GenBank/DDBJ whole genome shotgun (WGS) entry which is preliminary data.</text>
</comment>
<organism evidence="5 6">
    <name type="scientific">Altericroceibacterium endophyticum</name>
    <dbReference type="NCBI Taxonomy" id="1808508"/>
    <lineage>
        <taxon>Bacteria</taxon>
        <taxon>Pseudomonadati</taxon>
        <taxon>Pseudomonadota</taxon>
        <taxon>Alphaproteobacteria</taxon>
        <taxon>Sphingomonadales</taxon>
        <taxon>Erythrobacteraceae</taxon>
        <taxon>Altericroceibacterium</taxon>
    </lineage>
</organism>
<dbReference type="Proteomes" id="UP000438476">
    <property type="component" value="Unassembled WGS sequence"/>
</dbReference>
<dbReference type="InterPro" id="IPR026891">
    <property type="entry name" value="Fn3-like"/>
</dbReference>
<proteinExistence type="inferred from homology"/>
<dbReference type="SUPFAM" id="SSF51445">
    <property type="entry name" value="(Trans)glycosidases"/>
    <property type="match status" value="1"/>
</dbReference>
<reference evidence="5 6" key="1">
    <citation type="submission" date="2019-12" db="EMBL/GenBank/DDBJ databases">
        <title>Genomic-based taxomic classification of the family Erythrobacteraceae.</title>
        <authorList>
            <person name="Xu L."/>
        </authorList>
    </citation>
    <scope>NUCLEOTIDE SEQUENCE [LARGE SCALE GENOMIC DNA]</scope>
    <source>
        <strain evidence="5 6">LMG 29518</strain>
    </source>
</reference>
<dbReference type="SMART" id="SM01217">
    <property type="entry name" value="Fn3_like"/>
    <property type="match status" value="1"/>
</dbReference>